<evidence type="ECO:0000256" key="2">
    <source>
        <dbReference type="SAM" id="MobiDB-lite"/>
    </source>
</evidence>
<dbReference type="InterPro" id="IPR050154">
    <property type="entry name" value="UbiB_kinase"/>
</dbReference>
<gene>
    <name evidence="3" type="ORF">Naga_101194g1</name>
</gene>
<reference evidence="3 4" key="1">
    <citation type="journal article" date="2014" name="Mol. Plant">
        <title>Chromosome Scale Genome Assembly and Transcriptome Profiling of Nannochloropsis gaditana in Nitrogen Depletion.</title>
        <authorList>
            <person name="Corteggiani Carpinelli E."/>
            <person name="Telatin A."/>
            <person name="Vitulo N."/>
            <person name="Forcato C."/>
            <person name="D'Angelo M."/>
            <person name="Schiavon R."/>
            <person name="Vezzi A."/>
            <person name="Giacometti G.M."/>
            <person name="Morosinotto T."/>
            <person name="Valle G."/>
        </authorList>
    </citation>
    <scope>NUCLEOTIDE SEQUENCE [LARGE SCALE GENOMIC DNA]</scope>
    <source>
        <strain evidence="3 4">B-31</strain>
    </source>
</reference>
<dbReference type="Proteomes" id="UP000019335">
    <property type="component" value="Chromosome 12"/>
</dbReference>
<proteinExistence type="inferred from homology"/>
<dbReference type="PANTHER" id="PTHR10566">
    <property type="entry name" value="CHAPERONE-ACTIVITY OF BC1 COMPLEX CABC1 -RELATED"/>
    <property type="match status" value="1"/>
</dbReference>
<evidence type="ECO:0000313" key="3">
    <source>
        <dbReference type="EMBL" id="EWM25218.1"/>
    </source>
</evidence>
<feature type="compositionally biased region" description="Polar residues" evidence="2">
    <location>
        <begin position="31"/>
        <end position="41"/>
    </location>
</feature>
<dbReference type="OrthoDB" id="427480at2759"/>
<evidence type="ECO:0000313" key="4">
    <source>
        <dbReference type="Proteomes" id="UP000019335"/>
    </source>
</evidence>
<dbReference type="AlphaFoldDB" id="W7TP01"/>
<accession>W7TP01</accession>
<feature type="region of interest" description="Disordered" evidence="2">
    <location>
        <begin position="117"/>
        <end position="142"/>
    </location>
</feature>
<dbReference type="PANTHER" id="PTHR10566:SF121">
    <property type="entry name" value="PROTEIN KINASE DOMAIN-CONTAINING PROTEIN"/>
    <property type="match status" value="1"/>
</dbReference>
<organism evidence="3 4">
    <name type="scientific">Nannochloropsis gaditana</name>
    <dbReference type="NCBI Taxonomy" id="72520"/>
    <lineage>
        <taxon>Eukaryota</taxon>
        <taxon>Sar</taxon>
        <taxon>Stramenopiles</taxon>
        <taxon>Ochrophyta</taxon>
        <taxon>Eustigmatophyceae</taxon>
        <taxon>Eustigmatales</taxon>
        <taxon>Monodopsidaceae</taxon>
        <taxon>Nannochloropsis</taxon>
    </lineage>
</organism>
<comment type="similarity">
    <text evidence="1">Belongs to the protein kinase superfamily. ADCK protein kinase family.</text>
</comment>
<evidence type="ECO:0008006" key="5">
    <source>
        <dbReference type="Google" id="ProtNLM"/>
    </source>
</evidence>
<sequence>MYPHSYQAFLPFSCITRTGSRCVDRPKDLKSSSCSEVTRSSPPSPMPRITCSPSLRDPFFLLLVVVTMLHWRSLFVAAHGAVGRSGAFLVPTAFGGSSSRSSMRGRLIPPYRLMSTTLPNPSVSDPKSVPTPPSSSIPDYNHRDALTSRDGLPLVYEPKTIKKYWDARPAEMQRRWALFLSVTAPFLTKLVKGFTQGTLFDKEAELARDLRIVLEKLGPTFVKLGQALSIRPDVIGPAATEELQKLQDAESSGARGR</sequence>
<keyword evidence="4" id="KW-1185">Reference proteome</keyword>
<evidence type="ECO:0000256" key="1">
    <source>
        <dbReference type="ARBA" id="ARBA00009670"/>
    </source>
</evidence>
<protein>
    <recommendedName>
        <fullName evidence="5">ABC1 atypical kinase-like domain-containing protein</fullName>
    </recommendedName>
</protein>
<dbReference type="EMBL" id="AZIL01001010">
    <property type="protein sequence ID" value="EWM25218.1"/>
    <property type="molecule type" value="Genomic_DNA"/>
</dbReference>
<feature type="region of interest" description="Disordered" evidence="2">
    <location>
        <begin position="29"/>
        <end position="48"/>
    </location>
</feature>
<name>W7TP01_9STRA</name>
<comment type="caution">
    <text evidence="3">The sequence shown here is derived from an EMBL/GenBank/DDBJ whole genome shotgun (WGS) entry which is preliminary data.</text>
</comment>